<keyword evidence="1" id="KW-1133">Transmembrane helix</keyword>
<keyword evidence="3" id="KW-1185">Reference proteome</keyword>
<evidence type="ECO:0000256" key="1">
    <source>
        <dbReference type="SAM" id="Phobius"/>
    </source>
</evidence>
<dbReference type="RefSeq" id="WP_109623823.1">
    <property type="nucleotide sequence ID" value="NZ_PPEI02000009.1"/>
</dbReference>
<evidence type="ECO:0000313" key="2">
    <source>
        <dbReference type="EMBL" id="PWN59978.1"/>
    </source>
</evidence>
<feature type="transmembrane region" description="Helical" evidence="1">
    <location>
        <begin position="16"/>
        <end position="36"/>
    </location>
</feature>
<name>A0A316WLC6_9FLAO</name>
<accession>A0A316WLC6</accession>
<reference evidence="2" key="1">
    <citation type="submission" date="2018-04" db="EMBL/GenBank/DDBJ databases">
        <title>Draft Genome Sequences of Chryseobacterium lactis NCTC11390T isolated from milk, Chryseobacterium oncorhynchi 701B-08T from rainbow trout, and Chryseobacterium viscerum 687B-08T from diseased fish.</title>
        <authorList>
            <person name="Jeong J.-J."/>
            <person name="Lee Y.J."/>
            <person name="Pathiraja D."/>
            <person name="Park B."/>
            <person name="Choi I.-G."/>
            <person name="Kim K.D."/>
        </authorList>
    </citation>
    <scope>NUCLEOTIDE SEQUENCE [LARGE SCALE GENOMIC DNA]</scope>
    <source>
        <strain evidence="2">701B-08</strain>
    </source>
</reference>
<dbReference type="AlphaFoldDB" id="A0A316WLC6"/>
<proteinExistence type="predicted"/>
<protein>
    <recommendedName>
        <fullName evidence="4">Conjugative transposon protein TraK</fullName>
    </recommendedName>
</protein>
<gene>
    <name evidence="2" type="ORF">C1638_020640</name>
</gene>
<dbReference type="OrthoDB" id="1039148at2"/>
<organism evidence="2 3">
    <name type="scientific">Chryseobacterium oncorhynchi</name>
    <dbReference type="NCBI Taxonomy" id="741074"/>
    <lineage>
        <taxon>Bacteria</taxon>
        <taxon>Pseudomonadati</taxon>
        <taxon>Bacteroidota</taxon>
        <taxon>Flavobacteriia</taxon>
        <taxon>Flavobacteriales</taxon>
        <taxon>Weeksellaceae</taxon>
        <taxon>Chryseobacterium group</taxon>
        <taxon>Chryseobacterium</taxon>
    </lineage>
</organism>
<sequence>MKELTSIRNREKTYRIVIIGAFVIAAVISIISLVYANNAMVASSKNIYVLVNDNNLVQAKSTDITNSYDILAKKQIERLNKLIYEQVPDPTNINKQLNQAMVMSDKSAANLIDALKTNNFYNDLVSQNFFSLMLTDSIRVNYSLNPSPFTYYGKLKIVRSGTTFFRKTITTGEIQRTGISTDNNEYGFLIRNFNLKSDEAIK</sequence>
<keyword evidence="1" id="KW-0472">Membrane</keyword>
<evidence type="ECO:0008006" key="4">
    <source>
        <dbReference type="Google" id="ProtNLM"/>
    </source>
</evidence>
<dbReference type="EMBL" id="PPEI02000009">
    <property type="protein sequence ID" value="PWN59978.1"/>
    <property type="molecule type" value="Genomic_DNA"/>
</dbReference>
<dbReference type="Proteomes" id="UP000236182">
    <property type="component" value="Unassembled WGS sequence"/>
</dbReference>
<keyword evidence="1" id="KW-0812">Transmembrane</keyword>
<comment type="caution">
    <text evidence="2">The sequence shown here is derived from an EMBL/GenBank/DDBJ whole genome shotgun (WGS) entry which is preliminary data.</text>
</comment>
<evidence type="ECO:0000313" key="3">
    <source>
        <dbReference type="Proteomes" id="UP000236182"/>
    </source>
</evidence>